<sequence length="232" mass="25561">MSSSLSIPIPFPIAMDSASSLTVTQIALFKPLKQKHHFVRGRVSVIRPLHRRLNSVSPPRCSSAGDDAVITLHVGGMMCEGCTNSVKKILESRPQVLSAHVNLTSETATVSLVPEQKTAPDGLKQLGEELAQHLTTCGFTSTLRGMREVPNGCFCKNRISIYLFFSSTKQMKDVGKDHPILTELIIKKIAAEGVLITSYKGKRVVIWSPCPLGLNGEYWRAMSVRAWWPCML</sequence>
<keyword evidence="1" id="KW-0479">Metal-binding</keyword>
<protein>
    <submittedName>
        <fullName evidence="3">Copper-transporting ATPase PAA1, chloroplastic</fullName>
    </submittedName>
</protein>
<dbReference type="Proteomes" id="UP000289340">
    <property type="component" value="Chromosome 8"/>
</dbReference>
<evidence type="ECO:0000313" key="3">
    <source>
        <dbReference type="EMBL" id="RZB97464.1"/>
    </source>
</evidence>
<organism evidence="3 4">
    <name type="scientific">Glycine soja</name>
    <name type="common">Wild soybean</name>
    <dbReference type="NCBI Taxonomy" id="3848"/>
    <lineage>
        <taxon>Eukaryota</taxon>
        <taxon>Viridiplantae</taxon>
        <taxon>Streptophyta</taxon>
        <taxon>Embryophyta</taxon>
        <taxon>Tracheophyta</taxon>
        <taxon>Spermatophyta</taxon>
        <taxon>Magnoliopsida</taxon>
        <taxon>eudicotyledons</taxon>
        <taxon>Gunneridae</taxon>
        <taxon>Pentapetalae</taxon>
        <taxon>rosids</taxon>
        <taxon>fabids</taxon>
        <taxon>Fabales</taxon>
        <taxon>Fabaceae</taxon>
        <taxon>Papilionoideae</taxon>
        <taxon>50 kb inversion clade</taxon>
        <taxon>NPAAA clade</taxon>
        <taxon>indigoferoid/millettioid clade</taxon>
        <taxon>Phaseoleae</taxon>
        <taxon>Glycine</taxon>
        <taxon>Glycine subgen. Soja</taxon>
    </lineage>
</organism>
<dbReference type="SUPFAM" id="SSF55008">
    <property type="entry name" value="HMA, heavy metal-associated domain"/>
    <property type="match status" value="1"/>
</dbReference>
<dbReference type="Gene3D" id="3.30.70.100">
    <property type="match status" value="1"/>
</dbReference>
<dbReference type="PROSITE" id="PS01047">
    <property type="entry name" value="HMA_1"/>
    <property type="match status" value="1"/>
</dbReference>
<evidence type="ECO:0000259" key="2">
    <source>
        <dbReference type="PROSITE" id="PS50846"/>
    </source>
</evidence>
<comment type="caution">
    <text evidence="3">The sequence shown here is derived from an EMBL/GenBank/DDBJ whole genome shotgun (WGS) entry which is preliminary data.</text>
</comment>
<accession>A0A445JGD1</accession>
<name>A0A445JGD1_GLYSO</name>
<dbReference type="EMBL" id="QZWG01000008">
    <property type="protein sequence ID" value="RZB97464.1"/>
    <property type="molecule type" value="Genomic_DNA"/>
</dbReference>
<dbReference type="PROSITE" id="PS50846">
    <property type="entry name" value="HMA_2"/>
    <property type="match status" value="1"/>
</dbReference>
<gene>
    <name evidence="3" type="ORF">D0Y65_020883</name>
</gene>
<proteinExistence type="predicted"/>
<dbReference type="InterPro" id="IPR006121">
    <property type="entry name" value="HMA_dom"/>
</dbReference>
<dbReference type="InterPro" id="IPR036163">
    <property type="entry name" value="HMA_dom_sf"/>
</dbReference>
<keyword evidence="4" id="KW-1185">Reference proteome</keyword>
<dbReference type="FunFam" id="3.30.70.100:FF:000047">
    <property type="entry name" value="Copper-transporting ATPase PAA1, chloroplastic"/>
    <property type="match status" value="1"/>
</dbReference>
<dbReference type="Pfam" id="PF00403">
    <property type="entry name" value="HMA"/>
    <property type="match status" value="1"/>
</dbReference>
<reference evidence="3 4" key="1">
    <citation type="submission" date="2018-09" db="EMBL/GenBank/DDBJ databases">
        <title>A high-quality reference genome of wild soybean provides a powerful tool to mine soybean genomes.</title>
        <authorList>
            <person name="Xie M."/>
            <person name="Chung C.Y.L."/>
            <person name="Li M.-W."/>
            <person name="Wong F.-L."/>
            <person name="Chan T.-F."/>
            <person name="Lam H.-M."/>
        </authorList>
    </citation>
    <scope>NUCLEOTIDE SEQUENCE [LARGE SCALE GENOMIC DNA]</scope>
    <source>
        <strain evidence="4">cv. W05</strain>
        <tissue evidence="3">Hypocotyl of etiolated seedlings</tissue>
    </source>
</reference>
<evidence type="ECO:0000313" key="4">
    <source>
        <dbReference type="Proteomes" id="UP000289340"/>
    </source>
</evidence>
<dbReference type="GO" id="GO:0046872">
    <property type="term" value="F:metal ion binding"/>
    <property type="evidence" value="ECO:0007669"/>
    <property type="project" value="UniProtKB-KW"/>
</dbReference>
<dbReference type="AlphaFoldDB" id="A0A445JGD1"/>
<dbReference type="CDD" id="cd00371">
    <property type="entry name" value="HMA"/>
    <property type="match status" value="1"/>
</dbReference>
<feature type="domain" description="HMA" evidence="2">
    <location>
        <begin position="68"/>
        <end position="135"/>
    </location>
</feature>
<evidence type="ECO:0000256" key="1">
    <source>
        <dbReference type="ARBA" id="ARBA00022723"/>
    </source>
</evidence>
<dbReference type="InterPro" id="IPR017969">
    <property type="entry name" value="Heavy-metal-associated_CS"/>
</dbReference>